<dbReference type="EMBL" id="QZCG01000003">
    <property type="protein sequence ID" value="RJE87176.1"/>
    <property type="molecule type" value="Genomic_DNA"/>
</dbReference>
<gene>
    <name evidence="1" type="ORF">D3P04_05370</name>
</gene>
<evidence type="ECO:0000313" key="2">
    <source>
        <dbReference type="Proteomes" id="UP000284202"/>
    </source>
</evidence>
<dbReference type="OrthoDB" id="7774565at2"/>
<comment type="caution">
    <text evidence="1">The sequence shown here is derived from an EMBL/GenBank/DDBJ whole genome shotgun (WGS) entry which is preliminary data.</text>
</comment>
<dbReference type="Proteomes" id="UP000284202">
    <property type="component" value="Unassembled WGS sequence"/>
</dbReference>
<sequence>METMPLGSIATRKAQISPTTGMIASLEERVTHPLNTSDAACRQTADKITGYQSMLDELRKDDAWRADRPEENV</sequence>
<accession>A0A418T1X1</accession>
<name>A0A418T1X1_9RHOB</name>
<evidence type="ECO:0000313" key="1">
    <source>
        <dbReference type="EMBL" id="RJE87176.1"/>
    </source>
</evidence>
<organism evidence="1 2">
    <name type="scientific">Paracoccus onubensis</name>
    <dbReference type="NCBI Taxonomy" id="1675788"/>
    <lineage>
        <taxon>Bacteria</taxon>
        <taxon>Pseudomonadati</taxon>
        <taxon>Pseudomonadota</taxon>
        <taxon>Alphaproteobacteria</taxon>
        <taxon>Rhodobacterales</taxon>
        <taxon>Paracoccaceae</taxon>
        <taxon>Paracoccus</taxon>
    </lineage>
</organism>
<keyword evidence="2" id="KW-1185">Reference proteome</keyword>
<dbReference type="AlphaFoldDB" id="A0A418T1X1"/>
<proteinExistence type="predicted"/>
<reference evidence="2" key="1">
    <citation type="submission" date="2018-09" db="EMBL/GenBank/DDBJ databases">
        <title>Acidovorax cavernicola nov. sp. isolated from Gruta de las Maravillas (Aracena, Spain).</title>
        <authorList>
            <person name="Jurado V."/>
            <person name="Gutierrez-Patricio S."/>
            <person name="Gonzalez-Pimentel J.L."/>
            <person name="Miller A.Z."/>
            <person name="Laiz L."/>
            <person name="Saiz-Jimenez C."/>
        </authorList>
    </citation>
    <scope>NUCLEOTIDE SEQUENCE [LARGE SCALE GENOMIC DNA]</scope>
    <source>
        <strain evidence="2">1011MAR3C25</strain>
    </source>
</reference>
<protein>
    <submittedName>
        <fullName evidence="1">Uncharacterized protein</fullName>
    </submittedName>
</protein>